<evidence type="ECO:0000256" key="28">
    <source>
        <dbReference type="ARBA" id="ARBA00048349"/>
    </source>
</evidence>
<evidence type="ECO:0000256" key="35">
    <source>
        <dbReference type="SAM" id="MobiDB-lite"/>
    </source>
</evidence>
<evidence type="ECO:0000256" key="16">
    <source>
        <dbReference type="ARBA" id="ARBA00022989"/>
    </source>
</evidence>
<keyword evidence="21" id="KW-0458">Lysosome</keyword>
<accession>A0A444TXW3</accession>
<dbReference type="InterPro" id="IPR036837">
    <property type="entry name" value="Cation_efflux_CTD_sf"/>
</dbReference>
<evidence type="ECO:0000256" key="6">
    <source>
        <dbReference type="ARBA" id="ARBA00022448"/>
    </source>
</evidence>
<dbReference type="EMBL" id="SCEB01215776">
    <property type="protein sequence ID" value="RXM27761.1"/>
    <property type="molecule type" value="Genomic_DNA"/>
</dbReference>
<evidence type="ECO:0000256" key="18">
    <source>
        <dbReference type="ARBA" id="ARBA00023065"/>
    </source>
</evidence>
<keyword evidence="12" id="KW-0967">Endosome</keyword>
<evidence type="ECO:0000256" key="10">
    <source>
        <dbReference type="ARBA" id="ARBA00022692"/>
    </source>
</evidence>
<feature type="transmembrane region" description="Helical" evidence="36">
    <location>
        <begin position="351"/>
        <end position="370"/>
    </location>
</feature>
<keyword evidence="11" id="KW-0479">Metal-binding</keyword>
<feature type="transmembrane region" description="Helical" evidence="36">
    <location>
        <begin position="135"/>
        <end position="155"/>
    </location>
</feature>
<dbReference type="GO" id="GO:0010043">
    <property type="term" value="P:response to zinc ion"/>
    <property type="evidence" value="ECO:0007669"/>
    <property type="project" value="TreeGrafter"/>
</dbReference>
<feature type="transmembrane region" description="Helical" evidence="36">
    <location>
        <begin position="321"/>
        <end position="345"/>
    </location>
</feature>
<comment type="function">
    <text evidence="29">Electroneutral proton-coupled antiporter concentrating zinc ions into a variety of intracellular organelles including endosomes, zymogen granules and mitochondria. Thereby, plays a crucial role in cellular zinc homeostasis to confer upon cells protection against its potential cytotoxicity. Regulates the zinc concentration of milk, through the transport of zinc ions into secretory vesicles of mammary cells. By concentrating zinc ions into lysosomes participates to lysosomal-mediated cell death during early mammary gland involution.</text>
</comment>
<dbReference type="Proteomes" id="UP000289886">
    <property type="component" value="Unassembled WGS sequence"/>
</dbReference>
<dbReference type="InterPro" id="IPR027469">
    <property type="entry name" value="Cation_efflux_TMD_sf"/>
</dbReference>
<evidence type="ECO:0000256" key="27">
    <source>
        <dbReference type="ARBA" id="ARBA00042216"/>
    </source>
</evidence>
<feature type="domain" description="Cation efflux protein transmembrane" evidence="37">
    <location>
        <begin position="65"/>
        <end position="291"/>
    </location>
</feature>
<dbReference type="FunFam" id="1.20.1510.10:FF:000002">
    <property type="entry name" value="zinc transporter 3 isoform X1"/>
    <property type="match status" value="1"/>
</dbReference>
<feature type="transmembrane region" description="Helical" evidence="36">
    <location>
        <begin position="167"/>
        <end position="187"/>
    </location>
</feature>
<evidence type="ECO:0000256" key="20">
    <source>
        <dbReference type="ARBA" id="ARBA00023136"/>
    </source>
</evidence>
<feature type="region of interest" description="Disordered" evidence="35">
    <location>
        <begin position="631"/>
        <end position="782"/>
    </location>
</feature>
<evidence type="ECO:0000313" key="39">
    <source>
        <dbReference type="EMBL" id="RXM27761.1"/>
    </source>
</evidence>
<evidence type="ECO:0000256" key="29">
    <source>
        <dbReference type="ARBA" id="ARBA00053997"/>
    </source>
</evidence>
<dbReference type="NCBIfam" id="TIGR01297">
    <property type="entry name" value="CDF"/>
    <property type="match status" value="2"/>
</dbReference>
<comment type="catalytic activity">
    <reaction evidence="28">
        <text>Zn(2+)(in) + 2 H(+)(out) = Zn(2+)(out) + 2 H(+)(in)</text>
        <dbReference type="Rhea" id="RHEA:72627"/>
        <dbReference type="ChEBI" id="CHEBI:15378"/>
        <dbReference type="ChEBI" id="CHEBI:29105"/>
    </reaction>
</comment>
<dbReference type="SUPFAM" id="SSF160240">
    <property type="entry name" value="Cation efflux protein cytoplasmic domain-like"/>
    <property type="match status" value="1"/>
</dbReference>
<evidence type="ECO:0000256" key="2">
    <source>
        <dbReference type="ARBA" id="ARBA00004155"/>
    </source>
</evidence>
<dbReference type="InterPro" id="IPR050681">
    <property type="entry name" value="CDF/SLC30A"/>
</dbReference>
<organism evidence="39 40">
    <name type="scientific">Acipenser ruthenus</name>
    <name type="common">Sterlet sturgeon</name>
    <dbReference type="NCBI Taxonomy" id="7906"/>
    <lineage>
        <taxon>Eukaryota</taxon>
        <taxon>Metazoa</taxon>
        <taxon>Chordata</taxon>
        <taxon>Craniata</taxon>
        <taxon>Vertebrata</taxon>
        <taxon>Euteleostomi</taxon>
        <taxon>Actinopterygii</taxon>
        <taxon>Chondrostei</taxon>
        <taxon>Acipenseriformes</taxon>
        <taxon>Acipenseridae</taxon>
        <taxon>Acipenser</taxon>
    </lineage>
</organism>
<evidence type="ECO:0000256" key="23">
    <source>
        <dbReference type="ARBA" id="ARBA00034102"/>
    </source>
</evidence>
<dbReference type="GO" id="GO:0042589">
    <property type="term" value="C:zymogen granule membrane"/>
    <property type="evidence" value="ECO:0007669"/>
    <property type="project" value="UniProtKB-SubCell"/>
</dbReference>
<evidence type="ECO:0000256" key="22">
    <source>
        <dbReference type="ARBA" id="ARBA00023329"/>
    </source>
</evidence>
<comment type="caution">
    <text evidence="39">The sequence shown here is derived from an EMBL/GenBank/DDBJ whole genome shotgun (WGS) entry which is preliminary data.</text>
</comment>
<dbReference type="GO" id="GO:0062111">
    <property type="term" value="P:zinc ion import into organelle"/>
    <property type="evidence" value="ECO:0007669"/>
    <property type="project" value="UniProtKB-ARBA"/>
</dbReference>
<keyword evidence="10 36" id="KW-0812">Transmembrane</keyword>
<evidence type="ECO:0000256" key="30">
    <source>
        <dbReference type="ARBA" id="ARBA00060459"/>
    </source>
</evidence>
<keyword evidence="17" id="KW-0770">Synapse</keyword>
<evidence type="ECO:0000256" key="15">
    <source>
        <dbReference type="ARBA" id="ARBA00022906"/>
    </source>
</evidence>
<comment type="subcellular location">
    <subcellularLocation>
        <location evidence="4">Cytoplasmic vesicle</location>
        <location evidence="4">Secretory vesicle</location>
        <location evidence="4">Synaptic vesicle membrane</location>
        <topology evidence="4">Multi-pass membrane protein</topology>
    </subcellularLocation>
    <subcellularLocation>
        <location evidence="1">Late endosome membrane</location>
        <topology evidence="1">Multi-pass membrane protein</topology>
    </subcellularLocation>
    <subcellularLocation>
        <location evidence="2">Lysosome membrane</location>
        <topology evidence="2">Multi-pass membrane protein</topology>
    </subcellularLocation>
    <subcellularLocation>
        <location evidence="3">Mitochondrion inner membrane</location>
        <topology evidence="3">Multi-pass membrane protein</topology>
    </subcellularLocation>
    <subcellularLocation>
        <location evidence="23">Synapse</location>
        <location evidence="23">Synaptosome</location>
    </subcellularLocation>
    <subcellularLocation>
        <location evidence="30">Zymogen granule membrane</location>
        <topology evidence="30">Multi-pass membrane protein</topology>
    </subcellularLocation>
</comment>
<feature type="transmembrane region" description="Helical" evidence="36">
    <location>
        <begin position="518"/>
        <end position="539"/>
    </location>
</feature>
<gene>
    <name evidence="39" type="ORF">EOD39_2884</name>
</gene>
<keyword evidence="8" id="KW-0597">Phosphoprotein</keyword>
<keyword evidence="18" id="KW-0406">Ion transport</keyword>
<evidence type="ECO:0000256" key="1">
    <source>
        <dbReference type="ARBA" id="ARBA00004107"/>
    </source>
</evidence>
<evidence type="ECO:0000256" key="7">
    <source>
        <dbReference type="ARBA" id="ARBA00022449"/>
    </source>
</evidence>
<dbReference type="PANTHER" id="PTHR11562:SF30">
    <property type="entry name" value="PROTON-COUPLED ZINC ANTIPORTER SLC30A3-RELATED"/>
    <property type="match status" value="1"/>
</dbReference>
<dbReference type="GO" id="GO:0015297">
    <property type="term" value="F:antiporter activity"/>
    <property type="evidence" value="ECO:0007669"/>
    <property type="project" value="UniProtKB-KW"/>
</dbReference>
<keyword evidence="9" id="KW-0771">Synaptosome</keyword>
<dbReference type="Pfam" id="PF01545">
    <property type="entry name" value="Cation_efflux"/>
    <property type="match status" value="2"/>
</dbReference>
<evidence type="ECO:0000313" key="40">
    <source>
        <dbReference type="Proteomes" id="UP000289886"/>
    </source>
</evidence>
<dbReference type="Pfam" id="PF16916">
    <property type="entry name" value="ZT_dimer"/>
    <property type="match status" value="1"/>
</dbReference>
<dbReference type="InterPro" id="IPR058533">
    <property type="entry name" value="Cation_efflux_TM"/>
</dbReference>
<evidence type="ECO:0000256" key="21">
    <source>
        <dbReference type="ARBA" id="ARBA00023228"/>
    </source>
</evidence>
<keyword evidence="15" id="KW-0864">Zinc transport</keyword>
<evidence type="ECO:0000256" key="12">
    <source>
        <dbReference type="ARBA" id="ARBA00022753"/>
    </source>
</evidence>
<keyword evidence="20 36" id="KW-0472">Membrane</keyword>
<dbReference type="AlphaFoldDB" id="A0A444TXW3"/>
<feature type="domain" description="Cation efflux protein cytoplasmic" evidence="38">
    <location>
        <begin position="552"/>
        <end position="626"/>
    </location>
</feature>
<evidence type="ECO:0000256" key="3">
    <source>
        <dbReference type="ARBA" id="ARBA00004448"/>
    </source>
</evidence>
<protein>
    <recommendedName>
        <fullName evidence="25">Probable proton-coupled zinc antiporter SLC30A3</fullName>
    </recommendedName>
    <alternativeName>
        <fullName evidence="32">Proton-coupled zinc antiporter SLC30A2</fullName>
    </alternativeName>
    <alternativeName>
        <fullName evidence="34">Solute carrier family 30 member 2</fullName>
    </alternativeName>
    <alternativeName>
        <fullName evidence="27">Solute carrier family 30 member 3</fullName>
    </alternativeName>
    <alternativeName>
        <fullName evidence="33">Zinc transporter 2</fullName>
    </alternativeName>
    <alternativeName>
        <fullName evidence="26">Zinc transporter 3</fullName>
    </alternativeName>
</protein>
<evidence type="ECO:0000256" key="33">
    <source>
        <dbReference type="ARBA" id="ARBA00076850"/>
    </source>
</evidence>
<dbReference type="GO" id="GO:0031902">
    <property type="term" value="C:late endosome membrane"/>
    <property type="evidence" value="ECO:0007669"/>
    <property type="project" value="UniProtKB-SubCell"/>
</dbReference>
<evidence type="ECO:0000256" key="4">
    <source>
        <dbReference type="ARBA" id="ARBA00004644"/>
    </source>
</evidence>
<dbReference type="InterPro" id="IPR027470">
    <property type="entry name" value="Cation_efflux_CTD"/>
</dbReference>
<dbReference type="GO" id="GO:0030672">
    <property type="term" value="C:synaptic vesicle membrane"/>
    <property type="evidence" value="ECO:0007669"/>
    <property type="project" value="UniProtKB-SubCell"/>
</dbReference>
<evidence type="ECO:0000256" key="19">
    <source>
        <dbReference type="ARBA" id="ARBA00023128"/>
    </source>
</evidence>
<evidence type="ECO:0000256" key="17">
    <source>
        <dbReference type="ARBA" id="ARBA00023018"/>
    </source>
</evidence>
<evidence type="ECO:0000256" key="8">
    <source>
        <dbReference type="ARBA" id="ARBA00022553"/>
    </source>
</evidence>
<feature type="transmembrane region" description="Helical" evidence="36">
    <location>
        <begin position="423"/>
        <end position="443"/>
    </location>
</feature>
<feature type="transmembrane region" description="Helical" evidence="36">
    <location>
        <begin position="489"/>
        <end position="512"/>
    </location>
</feature>
<dbReference type="PANTHER" id="PTHR11562">
    <property type="entry name" value="CATION EFFLUX PROTEIN/ ZINC TRANSPORTER"/>
    <property type="match status" value="1"/>
</dbReference>
<evidence type="ECO:0000256" key="9">
    <source>
        <dbReference type="ARBA" id="ARBA00022599"/>
    </source>
</evidence>
<comment type="function">
    <text evidence="24">Probable proton-coupled zinc ion antiporter mediating the import of zinc from cytoplasm into synaptic vesicles and participating to cellular zinc ion homeostasis in the brain.</text>
</comment>
<dbReference type="InterPro" id="IPR002524">
    <property type="entry name" value="Cation_efflux"/>
</dbReference>
<feature type="transmembrane region" description="Helical" evidence="36">
    <location>
        <begin position="65"/>
        <end position="89"/>
    </location>
</feature>
<reference evidence="39 40" key="1">
    <citation type="submission" date="2019-01" db="EMBL/GenBank/DDBJ databases">
        <title>Draft Genome and Complete Hox-Cluster Characterization of the Sterlet Sturgeon (Acipenser ruthenus).</title>
        <authorList>
            <person name="Wei Q."/>
        </authorList>
    </citation>
    <scope>NUCLEOTIDE SEQUENCE [LARGE SCALE GENOMIC DNA]</scope>
    <source>
        <strain evidence="39">WHYD16114868_AA</strain>
        <tissue evidence="39">Blood</tissue>
    </source>
</reference>
<evidence type="ECO:0000256" key="31">
    <source>
        <dbReference type="ARBA" id="ARBA00061875"/>
    </source>
</evidence>
<keyword evidence="40" id="KW-1185">Reference proteome</keyword>
<evidence type="ECO:0000256" key="11">
    <source>
        <dbReference type="ARBA" id="ARBA00022723"/>
    </source>
</evidence>
<evidence type="ECO:0000256" key="24">
    <source>
        <dbReference type="ARBA" id="ARBA00037129"/>
    </source>
</evidence>
<keyword evidence="6" id="KW-0813">Transport</keyword>
<dbReference type="SUPFAM" id="SSF161111">
    <property type="entry name" value="Cation efflux protein transmembrane domain-like"/>
    <property type="match status" value="2"/>
</dbReference>
<evidence type="ECO:0000256" key="25">
    <source>
        <dbReference type="ARBA" id="ARBA00040652"/>
    </source>
</evidence>
<keyword evidence="19" id="KW-0496">Mitochondrion</keyword>
<dbReference type="FunFam" id="1.20.1510.10:FF:000011">
    <property type="entry name" value="zinc transporter 2 isoform X1"/>
    <property type="match status" value="1"/>
</dbReference>
<evidence type="ECO:0000256" key="36">
    <source>
        <dbReference type="SAM" id="Phobius"/>
    </source>
</evidence>
<dbReference type="Gene3D" id="1.20.1510.10">
    <property type="entry name" value="Cation efflux protein transmembrane domain"/>
    <property type="match status" value="2"/>
</dbReference>
<proteinExistence type="inferred from homology"/>
<evidence type="ECO:0000256" key="26">
    <source>
        <dbReference type="ARBA" id="ARBA00042040"/>
    </source>
</evidence>
<evidence type="ECO:0000256" key="5">
    <source>
        <dbReference type="ARBA" id="ARBA00008873"/>
    </source>
</evidence>
<comment type="similarity">
    <text evidence="5">Belongs to the cation diffusion facilitator (CDF) transporter (TC 2.A.4) family. SLC30A subfamily.</text>
</comment>
<evidence type="ECO:0000256" key="34">
    <source>
        <dbReference type="ARBA" id="ARBA00077285"/>
    </source>
</evidence>
<dbReference type="GO" id="GO:0046872">
    <property type="term" value="F:metal ion binding"/>
    <property type="evidence" value="ECO:0007669"/>
    <property type="project" value="UniProtKB-KW"/>
</dbReference>
<keyword evidence="16 36" id="KW-1133">Transmembrane helix</keyword>
<name>A0A444TXW3_ACIRT</name>
<feature type="transmembrane region" description="Helical" evidence="36">
    <location>
        <begin position="262"/>
        <end position="283"/>
    </location>
</feature>
<keyword evidence="22" id="KW-0968">Cytoplasmic vesicle</keyword>
<dbReference type="GO" id="GO:0005886">
    <property type="term" value="C:plasma membrane"/>
    <property type="evidence" value="ECO:0007669"/>
    <property type="project" value="TreeGrafter"/>
</dbReference>
<feature type="transmembrane region" description="Helical" evidence="36">
    <location>
        <begin position="391"/>
        <end position="411"/>
    </location>
</feature>
<evidence type="ECO:0000259" key="38">
    <source>
        <dbReference type="Pfam" id="PF16916"/>
    </source>
</evidence>
<keyword evidence="14" id="KW-0862">Zinc</keyword>
<feature type="domain" description="Cation efflux protein transmembrane" evidence="37">
    <location>
        <begin position="336"/>
        <end position="547"/>
    </location>
</feature>
<evidence type="ECO:0000256" key="32">
    <source>
        <dbReference type="ARBA" id="ARBA00070392"/>
    </source>
</evidence>
<dbReference type="GO" id="GO:0043005">
    <property type="term" value="C:neuron projection"/>
    <property type="evidence" value="ECO:0007669"/>
    <property type="project" value="UniProtKB-KW"/>
</dbReference>
<feature type="transmembrane region" description="Helical" evidence="36">
    <location>
        <begin position="233"/>
        <end position="256"/>
    </location>
</feature>
<evidence type="ECO:0000256" key="13">
    <source>
        <dbReference type="ARBA" id="ARBA00022792"/>
    </source>
</evidence>
<keyword evidence="7" id="KW-0050">Antiport</keyword>
<keyword evidence="13" id="KW-0999">Mitochondrion inner membrane</keyword>
<sequence>MTLCTGFYRIQFPVTGSKEVYPNFPSENGNSGTTIELERHVGQHCHGKATKTIESRETELARKKLYIASVVCLIFMIGEVIGGYLAHSLAIMTDAAHLLTDFGSMMVSLFSLWVSSRPPTKTMNFGWQRSEILGALVSVLSIWIVTAVLVYLAIIRIVNNDYEIEGHVMVITSGCAVGVNIIMAYILHQSTTFHSHSHDSGYHKLDDAVESPDSLGHGHSHFGHHGNTSVRAAFVHVIGDLLQSVGVLIAAIIIYFRPEYKVADPVCTFLFSVSVLGTTVTILRDVFRILMEGAPKTIQFNSVKEVLLSLKGVKAMHSLRLWALTLSHTMLSVHIAIGGYLAHSLAIMTDAAHLLTDFGSMMVSLFSLWVSSRPPTKTMNFGWQRSEILGALVSVLSIWIVTAVLVYLAIIRIVNNDYEIEGHVMVITSGCAVGVNIIMAYILHQSTTFHSHSHDSGYHKLDDAVESPDSLGHGHSHFGHHGNTSVRAAFVHVIGDLLQSVGVLIAAIIIYFRPEYKVADPVCTFLFSVSVLGTTVTILRDVFRILMEGAPKTIQFNSVKEVLLSLKGVKAMHSLRLWALTLSHTMLSVHIAIEEDADTQTVLKEATELLQNKFGFYSTTIQVENYCEDMRDGEGGGSVSRSRRDGEGAGSVSRSRRDGEGAGSVSRSRRDGEGAGSVSRSRRDGEGAGSVSRSRRDGEGAGSVSRSRRDGEGAGSVSRSRRDGEGAGSVSRSRRDGEGAGSVSRSRRDGEGAGSVSRSRRDGEGAGSVSRSRRESKDGSIR</sequence>
<dbReference type="GO" id="GO:0005765">
    <property type="term" value="C:lysosomal membrane"/>
    <property type="evidence" value="ECO:0007669"/>
    <property type="project" value="UniProtKB-SubCell"/>
</dbReference>
<feature type="compositionally biased region" description="Basic and acidic residues" evidence="35">
    <location>
        <begin position="772"/>
        <end position="782"/>
    </location>
</feature>
<evidence type="ECO:0000259" key="37">
    <source>
        <dbReference type="Pfam" id="PF01545"/>
    </source>
</evidence>
<comment type="subunit">
    <text evidence="31">Homodimer. Interacts (via lysosomal targeting motif) with AP3D1; in AP-3-mediated transport to lysosomes. Interacts with TMEM163.</text>
</comment>
<dbReference type="GO" id="GO:0005743">
    <property type="term" value="C:mitochondrial inner membrane"/>
    <property type="evidence" value="ECO:0007669"/>
    <property type="project" value="UniProtKB-SubCell"/>
</dbReference>
<dbReference type="GO" id="GO:0005385">
    <property type="term" value="F:zinc ion transmembrane transporter activity"/>
    <property type="evidence" value="ECO:0007669"/>
    <property type="project" value="UniProtKB-ARBA"/>
</dbReference>
<evidence type="ECO:0000256" key="14">
    <source>
        <dbReference type="ARBA" id="ARBA00022833"/>
    </source>
</evidence>